<dbReference type="GO" id="GO:0001732">
    <property type="term" value="P:formation of cytoplasmic translation initiation complex"/>
    <property type="evidence" value="ECO:0007669"/>
    <property type="project" value="UniProtKB-UniRule"/>
</dbReference>
<comment type="similarity">
    <text evidence="5">Belongs to the eIF-3 subunit G family.</text>
</comment>
<dbReference type="InterPro" id="IPR035979">
    <property type="entry name" value="RBD_domain_sf"/>
</dbReference>
<dbReference type="InterPro" id="IPR034240">
    <property type="entry name" value="eIF3G_RRM"/>
</dbReference>
<evidence type="ECO:0000256" key="7">
    <source>
        <dbReference type="SAM" id="MobiDB-lite"/>
    </source>
</evidence>
<evidence type="ECO:0000259" key="8">
    <source>
        <dbReference type="PROSITE" id="PS50102"/>
    </source>
</evidence>
<comment type="function">
    <text evidence="5">RNA-binding component of the eukaryotic translation initiation factor 3 (eIF-3) complex, which is involved in protein synthesis of a specialized repertoire of mRNAs and, together with other initiation factors, stimulates binding of mRNA and methionyl-tRNAi to the 40S ribosome. The eIF-3 complex specifically targets and initiates translation of a subset of mRNAs involved in cell proliferation. This subunit can bind 18S rRNA.</text>
</comment>
<dbReference type="Pfam" id="PF12353">
    <property type="entry name" value="eIF3g"/>
    <property type="match status" value="1"/>
</dbReference>
<evidence type="ECO:0000313" key="9">
    <source>
        <dbReference type="EMBL" id="NOV47539.1"/>
    </source>
</evidence>
<dbReference type="InterPro" id="IPR017334">
    <property type="entry name" value="eIF3_g"/>
</dbReference>
<reference evidence="9" key="1">
    <citation type="submission" date="2020-03" db="EMBL/GenBank/DDBJ databases">
        <title>Transcriptomic Profiling of the Digestive Tract of the Rat Flea, Xenopsylla cheopis, Following Blood Feeding and Infection with Yersinia pestis.</title>
        <authorList>
            <person name="Bland D.M."/>
            <person name="Martens C.A."/>
            <person name="Virtaneva K."/>
            <person name="Kanakabandi K."/>
            <person name="Long D."/>
            <person name="Rosenke R."/>
            <person name="Saturday G.A."/>
            <person name="Hoyt F.H."/>
            <person name="Bruno D.P."/>
            <person name="Ribeiro J.M.C."/>
            <person name="Hinnebusch J."/>
        </authorList>
    </citation>
    <scope>NUCLEOTIDE SEQUENCE</scope>
</reference>
<dbReference type="HAMAP" id="MF_03006">
    <property type="entry name" value="eIF3g"/>
    <property type="match status" value="1"/>
</dbReference>
<keyword evidence="3 6" id="KW-0694">RNA-binding</keyword>
<proteinExistence type="inferred from homology"/>
<dbReference type="InterPro" id="IPR024675">
    <property type="entry name" value="eIF3g_N"/>
</dbReference>
<dbReference type="PANTHER" id="PTHR10352">
    <property type="entry name" value="EUKARYOTIC TRANSLATION INITIATION FACTOR 3 SUBUNIT G"/>
    <property type="match status" value="1"/>
</dbReference>
<keyword evidence="2 5" id="KW-0396">Initiation factor</keyword>
<evidence type="ECO:0000256" key="6">
    <source>
        <dbReference type="PROSITE-ProRule" id="PRU00176"/>
    </source>
</evidence>
<dbReference type="SMART" id="SM00360">
    <property type="entry name" value="RRM"/>
    <property type="match status" value="1"/>
</dbReference>
<dbReference type="GO" id="GO:0003743">
    <property type="term" value="F:translation initiation factor activity"/>
    <property type="evidence" value="ECO:0007669"/>
    <property type="project" value="UniProtKB-UniRule"/>
</dbReference>
<dbReference type="CDD" id="cd12408">
    <property type="entry name" value="RRM_eIF3G_like"/>
    <property type="match status" value="1"/>
</dbReference>
<dbReference type="InterPro" id="IPR012677">
    <property type="entry name" value="Nucleotide-bd_a/b_plait_sf"/>
</dbReference>
<dbReference type="PIRSF" id="PIRSF037949">
    <property type="entry name" value="Transl_init_eIF-3_RNA-bind"/>
    <property type="match status" value="1"/>
</dbReference>
<dbReference type="Gene3D" id="3.30.70.330">
    <property type="match status" value="1"/>
</dbReference>
<dbReference type="GO" id="GO:0005852">
    <property type="term" value="C:eukaryotic translation initiation factor 3 complex"/>
    <property type="evidence" value="ECO:0007669"/>
    <property type="project" value="UniProtKB-UniRule"/>
</dbReference>
<dbReference type="Pfam" id="PF00076">
    <property type="entry name" value="RRM_1"/>
    <property type="match status" value="1"/>
</dbReference>
<evidence type="ECO:0000256" key="1">
    <source>
        <dbReference type="ARBA" id="ARBA00022490"/>
    </source>
</evidence>
<dbReference type="PROSITE" id="PS50102">
    <property type="entry name" value="RRM"/>
    <property type="match status" value="1"/>
</dbReference>
<dbReference type="AlphaFoldDB" id="A0A6M2DMQ6"/>
<protein>
    <recommendedName>
        <fullName evidence="5">Eukaryotic translation initiation factor 3 subunit G</fullName>
        <shortName evidence="5">eIF3g</shortName>
    </recommendedName>
    <alternativeName>
        <fullName evidence="5">Eukaryotic translation initiation factor 3 RNA-binding subunit</fullName>
        <shortName evidence="5">eIF-3 RNA-binding subunit</shortName>
    </alternativeName>
    <alternativeName>
        <fullName evidence="5">Eukaryotic translation initiation factor 3 subunit 4</fullName>
    </alternativeName>
</protein>
<dbReference type="SUPFAM" id="SSF54928">
    <property type="entry name" value="RNA-binding domain, RBD"/>
    <property type="match status" value="1"/>
</dbReference>
<comment type="subcellular location">
    <subcellularLocation>
        <location evidence="5">Cytoplasm</location>
    </subcellularLocation>
</comment>
<organism evidence="9">
    <name type="scientific">Xenopsylla cheopis</name>
    <name type="common">Oriental rat flea</name>
    <name type="synonym">Pulex cheopis</name>
    <dbReference type="NCBI Taxonomy" id="163159"/>
    <lineage>
        <taxon>Eukaryota</taxon>
        <taxon>Metazoa</taxon>
        <taxon>Ecdysozoa</taxon>
        <taxon>Arthropoda</taxon>
        <taxon>Hexapoda</taxon>
        <taxon>Insecta</taxon>
        <taxon>Pterygota</taxon>
        <taxon>Neoptera</taxon>
        <taxon>Endopterygota</taxon>
        <taxon>Siphonaptera</taxon>
        <taxon>Pulicidae</taxon>
        <taxon>Xenopsyllinae</taxon>
        <taxon>Xenopsylla</taxon>
    </lineage>
</organism>
<dbReference type="GO" id="GO:0003723">
    <property type="term" value="F:RNA binding"/>
    <property type="evidence" value="ECO:0007669"/>
    <property type="project" value="UniProtKB-UniRule"/>
</dbReference>
<keyword evidence="1 5" id="KW-0963">Cytoplasm</keyword>
<dbReference type="CDD" id="cd12933">
    <property type="entry name" value="eIF3G"/>
    <property type="match status" value="1"/>
</dbReference>
<evidence type="ECO:0000256" key="4">
    <source>
        <dbReference type="ARBA" id="ARBA00022917"/>
    </source>
</evidence>
<dbReference type="InterPro" id="IPR000504">
    <property type="entry name" value="RRM_dom"/>
</dbReference>
<evidence type="ECO:0000256" key="2">
    <source>
        <dbReference type="ARBA" id="ARBA00022540"/>
    </source>
</evidence>
<feature type="region of interest" description="Disordered" evidence="7">
    <location>
        <begin position="146"/>
        <end position="182"/>
    </location>
</feature>
<evidence type="ECO:0000256" key="3">
    <source>
        <dbReference type="ARBA" id="ARBA00022884"/>
    </source>
</evidence>
<accession>A0A6M2DMQ6</accession>
<dbReference type="GO" id="GO:0016282">
    <property type="term" value="C:eukaryotic 43S preinitiation complex"/>
    <property type="evidence" value="ECO:0007669"/>
    <property type="project" value="UniProtKB-UniRule"/>
</dbReference>
<dbReference type="EMBL" id="GIIL01003813">
    <property type="protein sequence ID" value="NOV47539.1"/>
    <property type="molecule type" value="Transcribed_RNA"/>
</dbReference>
<evidence type="ECO:0000256" key="5">
    <source>
        <dbReference type="HAMAP-Rule" id="MF_03006"/>
    </source>
</evidence>
<comment type="subunit">
    <text evidence="5">Component of the eukaryotic translation initiation factor 3 (eIF-3) complex.</text>
</comment>
<keyword evidence="4 5" id="KW-0648">Protein biosynthesis</keyword>
<sequence>MPTIVDVKTSWADEVELEGGVLPPPTEVYDNNLKIVTEYKLNEDSKKVKCVRTYKIEKCIVSKSIALRKTWRKFGDSEGDKPGPSSQTTMVAEDVFMQFITNKEEEKTEEVVDKLKNIRKCRTCNGDHWTVQCMYKDTMLGGPKPIESVKISGASDNGSGATGDKYVPPSRREGAKLTGPSNVRRDDATAIRITNLSEATMDSDLEDLVKPFGQHSKMYLARDKVTGVCKGFAYVHFKFAADAARAIAGLDGYGYDHLILKVDWSKPAGQQGEDRMKKEY</sequence>
<name>A0A6M2DMQ6_XENCH</name>
<feature type="domain" description="RRM" evidence="8">
    <location>
        <begin position="189"/>
        <end position="267"/>
    </location>
</feature>
<dbReference type="GO" id="GO:0033290">
    <property type="term" value="C:eukaryotic 48S preinitiation complex"/>
    <property type="evidence" value="ECO:0007669"/>
    <property type="project" value="UniProtKB-UniRule"/>
</dbReference>